<organism evidence="2">
    <name type="scientific">Brassica campestris</name>
    <name type="common">Field mustard</name>
    <dbReference type="NCBI Taxonomy" id="3711"/>
    <lineage>
        <taxon>Eukaryota</taxon>
        <taxon>Viridiplantae</taxon>
        <taxon>Streptophyta</taxon>
        <taxon>Embryophyta</taxon>
        <taxon>Tracheophyta</taxon>
        <taxon>Spermatophyta</taxon>
        <taxon>Magnoliopsida</taxon>
        <taxon>eudicotyledons</taxon>
        <taxon>Gunneridae</taxon>
        <taxon>Pentapetalae</taxon>
        <taxon>rosids</taxon>
        <taxon>malvids</taxon>
        <taxon>Brassicales</taxon>
        <taxon>Brassicaceae</taxon>
        <taxon>Brassiceae</taxon>
        <taxon>Brassica</taxon>
    </lineage>
</organism>
<evidence type="ECO:0000313" key="2">
    <source>
        <dbReference type="EMBL" id="VDC95339.1"/>
    </source>
</evidence>
<dbReference type="EMBL" id="LR031574">
    <property type="protein sequence ID" value="VDC95339.1"/>
    <property type="molecule type" value="Genomic_DNA"/>
</dbReference>
<proteinExistence type="predicted"/>
<dbReference type="EMBL" id="LS974623">
    <property type="protein sequence ID" value="CAG7900546.1"/>
    <property type="molecule type" value="Genomic_DNA"/>
</dbReference>
<dbReference type="Proteomes" id="UP000694005">
    <property type="component" value="Chromosome A07"/>
</dbReference>
<reference evidence="2" key="1">
    <citation type="submission" date="2018-11" db="EMBL/GenBank/DDBJ databases">
        <authorList>
            <consortium name="Genoscope - CEA"/>
            <person name="William W."/>
        </authorList>
    </citation>
    <scope>NUCLEOTIDE SEQUENCE</scope>
</reference>
<sequence length="77" mass="9012">MSLLKKTKDHVLFQIEDSGNTEENYPSFRSYKGTQRVKDGLSLEVDQSFPERDLSNVPRLDNRLEFSTSCWSDHKIF</sequence>
<name>A0A3P6B2V1_BRACM</name>
<dbReference type="AlphaFoldDB" id="A0A3P6B2V1"/>
<dbReference type="Gramene" id="A07p01900.2_BraZ1">
    <property type="protein sequence ID" value="A07p01900.2_BraZ1.CDS"/>
    <property type="gene ID" value="A07g01900.2_BraZ1"/>
</dbReference>
<protein>
    <submittedName>
        <fullName evidence="1">Uncharacterized protein</fullName>
    </submittedName>
</protein>
<evidence type="ECO:0000313" key="1">
    <source>
        <dbReference type="EMBL" id="CAG7900546.1"/>
    </source>
</evidence>
<gene>
    <name evidence="2" type="ORF">BRAA07T27962Z</name>
    <name evidence="1" type="ORF">BRAPAZ1V2_A07P01900.2</name>
</gene>
<accession>A0A3P6B2V1</accession>